<dbReference type="AlphaFoldDB" id="A0AAD8RCX3"/>
<comment type="caution">
    <text evidence="3">The sequence shown here is derived from an EMBL/GenBank/DDBJ whole genome shotgun (WGS) entry which is preliminary data.</text>
</comment>
<reference evidence="3" key="1">
    <citation type="submission" date="2023-07" db="EMBL/GenBank/DDBJ databases">
        <title>A chromosome-level genome assembly of Lolium multiflorum.</title>
        <authorList>
            <person name="Chen Y."/>
            <person name="Copetti D."/>
            <person name="Kolliker R."/>
            <person name="Studer B."/>
        </authorList>
    </citation>
    <scope>NUCLEOTIDE SEQUENCE</scope>
    <source>
        <strain evidence="3">02402/16</strain>
        <tissue evidence="3">Leaf</tissue>
    </source>
</reference>
<name>A0AAD8RCX3_LOLMU</name>
<dbReference type="Proteomes" id="UP001231189">
    <property type="component" value="Unassembled WGS sequence"/>
</dbReference>
<evidence type="ECO:0000313" key="3">
    <source>
        <dbReference type="EMBL" id="KAK1619343.1"/>
    </source>
</evidence>
<accession>A0AAD8RCX3</accession>
<evidence type="ECO:0000259" key="2">
    <source>
        <dbReference type="Pfam" id="PF07727"/>
    </source>
</evidence>
<sequence length="717" mass="78084">MIHGHPASDCWWRYKDDDTDDDTNGGRGKKSAHVASYGVDSNWYSDTGATDHITSQLNKLTTSDKYKGQDRVHTANGNGGFPWSQSASQPCNAAIPCGAVPCTPVTVACSGSTTCLHTSPVSVAGPASNECADSVLPAAPAGASVSVATWSGPSPPGDTLLHASGHVDPEEDPLLHAGGSADPEEDLQQHPGSSVAPAATVVPVFGVRTRLQKGIKHPKIYTDGTVRYGLLGSSDEPHSLADALAEPHWKQAMGEEYEVLLNNQTWHLVPSRSNKNVIDCKWVYRIKKRADGTIDRYKARLVAKGFKQRYGIDYEDTFSPVVKASTIRTVLAISVSQGWNLRQLDVKNTFLHGVLEEEVYMRQPPGFENPESPGFVCKLDKALYGLKQAPRAWYSRLSSKLYDLGFTPSKSDTSLFLYQKSGITIFMLIYVDDIIVASSSNDAITALVSDLNENFAIKDLGDLHFFLGIEVKKTHRGLLLTQEKYANDLLERLGMRICKPAPTPLSATDSLSLVDGELLGPEDSTKYRSIVGGLQYLTLTRPDISFSVNKVCQFLHAPTTVHWKVVKRILRYVKDTAGIGITFQPSSSTLLSAFSDADWAGCPDDRRSTGGLAIFIGPNLISWSARKHETLSRSNTEAEYKALANATAEMIWVEALLRELGITPWEREIDHIATGKALSLGENYSLLIMGVNNNDEDSGEVDGDGFGGNSRPDRVPE</sequence>
<evidence type="ECO:0000313" key="4">
    <source>
        <dbReference type="Proteomes" id="UP001231189"/>
    </source>
</evidence>
<dbReference type="Pfam" id="PF07727">
    <property type="entry name" value="RVT_2"/>
    <property type="match status" value="1"/>
</dbReference>
<dbReference type="PANTHER" id="PTHR11439:SF450">
    <property type="entry name" value="REVERSE TRANSCRIPTASE TY1_COPIA-TYPE DOMAIN-CONTAINING PROTEIN"/>
    <property type="match status" value="1"/>
</dbReference>
<keyword evidence="4" id="KW-1185">Reference proteome</keyword>
<proteinExistence type="predicted"/>
<dbReference type="InterPro" id="IPR013103">
    <property type="entry name" value="RVT_2"/>
</dbReference>
<protein>
    <recommendedName>
        <fullName evidence="2">Reverse transcriptase Ty1/copia-type domain-containing protein</fullName>
    </recommendedName>
</protein>
<dbReference type="PANTHER" id="PTHR11439">
    <property type="entry name" value="GAG-POL-RELATED RETROTRANSPOSON"/>
    <property type="match status" value="1"/>
</dbReference>
<feature type="region of interest" description="Disordered" evidence="1">
    <location>
        <begin position="697"/>
        <end position="717"/>
    </location>
</feature>
<feature type="region of interest" description="Disordered" evidence="1">
    <location>
        <begin position="152"/>
        <end position="195"/>
    </location>
</feature>
<organism evidence="3 4">
    <name type="scientific">Lolium multiflorum</name>
    <name type="common">Italian ryegrass</name>
    <name type="synonym">Lolium perenne subsp. multiflorum</name>
    <dbReference type="NCBI Taxonomy" id="4521"/>
    <lineage>
        <taxon>Eukaryota</taxon>
        <taxon>Viridiplantae</taxon>
        <taxon>Streptophyta</taxon>
        <taxon>Embryophyta</taxon>
        <taxon>Tracheophyta</taxon>
        <taxon>Spermatophyta</taxon>
        <taxon>Magnoliopsida</taxon>
        <taxon>Liliopsida</taxon>
        <taxon>Poales</taxon>
        <taxon>Poaceae</taxon>
        <taxon>BOP clade</taxon>
        <taxon>Pooideae</taxon>
        <taxon>Poodae</taxon>
        <taxon>Poeae</taxon>
        <taxon>Poeae Chloroplast Group 2 (Poeae type)</taxon>
        <taxon>Loliodinae</taxon>
        <taxon>Loliinae</taxon>
        <taxon>Lolium</taxon>
    </lineage>
</organism>
<dbReference type="CDD" id="cd09272">
    <property type="entry name" value="RNase_HI_RT_Ty1"/>
    <property type="match status" value="1"/>
</dbReference>
<dbReference type="SUPFAM" id="SSF56672">
    <property type="entry name" value="DNA/RNA polymerases"/>
    <property type="match status" value="1"/>
</dbReference>
<evidence type="ECO:0000256" key="1">
    <source>
        <dbReference type="SAM" id="MobiDB-lite"/>
    </source>
</evidence>
<dbReference type="EMBL" id="JAUUTY010000006">
    <property type="protein sequence ID" value="KAK1619343.1"/>
    <property type="molecule type" value="Genomic_DNA"/>
</dbReference>
<feature type="domain" description="Reverse transcriptase Ty1/copia-type" evidence="2">
    <location>
        <begin position="263"/>
        <end position="505"/>
    </location>
</feature>
<dbReference type="InterPro" id="IPR043502">
    <property type="entry name" value="DNA/RNA_pol_sf"/>
</dbReference>
<gene>
    <name evidence="3" type="ORF">QYE76_024860</name>
</gene>